<keyword evidence="2" id="KW-1185">Reference proteome</keyword>
<dbReference type="AlphaFoldDB" id="K1LM90"/>
<dbReference type="EMBL" id="AMCK01000008">
    <property type="protein sequence ID" value="EKB45349.1"/>
    <property type="molecule type" value="Genomic_DNA"/>
</dbReference>
<dbReference type="Proteomes" id="UP000004738">
    <property type="component" value="Unassembled WGS sequence"/>
</dbReference>
<gene>
    <name evidence="1" type="ORF">B857_01947</name>
</gene>
<dbReference type="PATRIC" id="fig|1224748.3.peg.1929"/>
<dbReference type="RefSeq" id="WP_008405964.1">
    <property type="nucleotide sequence ID" value="NZ_AMCK01000008.1"/>
</dbReference>
<evidence type="ECO:0000313" key="2">
    <source>
        <dbReference type="Proteomes" id="UP000004738"/>
    </source>
</evidence>
<protein>
    <submittedName>
        <fullName evidence="1">Uncharacterized protein</fullName>
    </submittedName>
</protein>
<name>K1LM90_9BACL</name>
<organism evidence="1 2">
    <name type="scientific">Solibacillus isronensis B3W22</name>
    <dbReference type="NCBI Taxonomy" id="1224748"/>
    <lineage>
        <taxon>Bacteria</taxon>
        <taxon>Bacillati</taxon>
        <taxon>Bacillota</taxon>
        <taxon>Bacilli</taxon>
        <taxon>Bacillales</taxon>
        <taxon>Caryophanaceae</taxon>
        <taxon>Solibacillus</taxon>
    </lineage>
</organism>
<accession>K1LM90</accession>
<reference evidence="1 2" key="1">
    <citation type="journal article" date="2012" name="J. Bacteriol.">
        <title>Draft Genome Sequence of Bacillus isronensis Strain B3W22, Isolated from the Upper Atmosphere.</title>
        <authorList>
            <person name="Shivaji S."/>
            <person name="Ara S."/>
            <person name="Singh S.K."/>
            <person name="Bandi S."/>
            <person name="Singh A."/>
            <person name="Pinnaka A.K."/>
        </authorList>
    </citation>
    <scope>NUCLEOTIDE SEQUENCE [LARGE SCALE GENOMIC DNA]</scope>
    <source>
        <strain evidence="1 2">B3W22</strain>
    </source>
</reference>
<proteinExistence type="predicted"/>
<comment type="caution">
    <text evidence="1">The sequence shown here is derived from an EMBL/GenBank/DDBJ whole genome shotgun (WGS) entry which is preliminary data.</text>
</comment>
<evidence type="ECO:0000313" key="1">
    <source>
        <dbReference type="EMBL" id="EKB45349.1"/>
    </source>
</evidence>
<sequence>MSIQYNNYSSVTDYIDRNAVYASNQSLYASKLTVIRGALLVGLAPKAHLKLTKELVEWKISTMLAFIDTKSPFTIQNADELEMSERVTVAYFIGMVFAQIHMQSQYNVRHIEHLKNPGITPTSLPGDLKNPDLWGLNHRTGNSYLVEAKGSTVRKEYFDNQNVRKADSQLKAITQIDYTVTGATTTYNQASLNLEKLIIATHPNLNDEMMQHIIDPMDEEDKVVKVSGDEMVYKHYSQLVKLFGGEEYKTIDLEDLLELENLPKLMFRVIDFDAYNCSIGLLDEIYQILEPLVVKEEIVQEDLQNINKNVSLVLDRFEKVINDNLENEQFSIGIDGVIVLAKS</sequence>